<dbReference type="OrthoDB" id="5574975at2759"/>
<dbReference type="PANTHER" id="PTHR16023:SF0">
    <property type="entry name" value="PROTEIN VAC14 HOMOLOG"/>
    <property type="match status" value="1"/>
</dbReference>
<dbReference type="Proteomes" id="UP000031737">
    <property type="component" value="Unassembled WGS sequence"/>
</dbReference>
<comment type="subcellular location">
    <subcellularLocation>
        <location evidence="1">Endomembrane system</location>
    </subcellularLocation>
</comment>
<keyword evidence="7" id="KW-1185">Reference proteome</keyword>
<name>A0A061JAW9_TRYRA</name>
<dbReference type="AlphaFoldDB" id="A0A061JAW9"/>
<gene>
    <name evidence="6" type="ORF">TRSC58_00194</name>
</gene>
<dbReference type="GO" id="GO:0006661">
    <property type="term" value="P:phosphatidylinositol biosynthetic process"/>
    <property type="evidence" value="ECO:0007669"/>
    <property type="project" value="InterPro"/>
</dbReference>
<dbReference type="Gene3D" id="1.25.10.10">
    <property type="entry name" value="Leucine-rich Repeat Variant"/>
    <property type="match status" value="1"/>
</dbReference>
<reference evidence="6 7" key="1">
    <citation type="submission" date="2013-07" db="EMBL/GenBank/DDBJ databases">
        <authorList>
            <person name="Stoco P.H."/>
            <person name="Wagner G."/>
            <person name="Gerber A."/>
            <person name="Zaha A."/>
            <person name="Thompson C."/>
            <person name="Bartholomeu D.C."/>
            <person name="Luckemeyer D.D."/>
            <person name="Bahia D."/>
            <person name="Loreto E."/>
            <person name="Prestes E.B."/>
            <person name="Lima F.M."/>
            <person name="Rodrigues-Luiz G."/>
            <person name="Vallejo G.A."/>
            <person name="Filho J.F."/>
            <person name="Monteiro K.M."/>
            <person name="Tyler K.M."/>
            <person name="de Almeida L.G."/>
            <person name="Ortiz M.F."/>
            <person name="Siervo M.A."/>
            <person name="de Moraes M.H."/>
            <person name="Cunha O.L."/>
            <person name="Mendonca-Neto R."/>
            <person name="Silva R."/>
            <person name="Teixeira S.M."/>
            <person name="Murta S.M."/>
            <person name="Sincero T.C."/>
            <person name="Mendes T.A."/>
            <person name="Urmenyi T.P."/>
            <person name="Silva V.G."/>
            <person name="da Rocha W.D."/>
            <person name="Andersson B."/>
            <person name="Romanha A.J."/>
            <person name="Steindel M."/>
            <person name="de Vasconcelos A.T."/>
            <person name="Grisard E.C."/>
        </authorList>
    </citation>
    <scope>NUCLEOTIDE SEQUENCE [LARGE SCALE GENOMIC DNA]</scope>
    <source>
        <strain evidence="6 7">SC58</strain>
    </source>
</reference>
<comment type="similarity">
    <text evidence="2">Belongs to the VAC14 family.</text>
</comment>
<evidence type="ECO:0000256" key="3">
    <source>
        <dbReference type="ARBA" id="ARBA00022737"/>
    </source>
</evidence>
<feature type="domain" description="Vacuolar protein 14 C-terminal Fig4-binding" evidence="5">
    <location>
        <begin position="452"/>
        <end position="636"/>
    </location>
</feature>
<dbReference type="InterPro" id="IPR016024">
    <property type="entry name" value="ARM-type_fold"/>
</dbReference>
<comment type="caution">
    <text evidence="6">The sequence shown here is derived from an EMBL/GenBank/DDBJ whole genome shotgun (WGS) entry which is preliminary data.</text>
</comment>
<evidence type="ECO:0000313" key="7">
    <source>
        <dbReference type="Proteomes" id="UP000031737"/>
    </source>
</evidence>
<dbReference type="GO" id="GO:0010008">
    <property type="term" value="C:endosome membrane"/>
    <property type="evidence" value="ECO:0007669"/>
    <property type="project" value="TreeGrafter"/>
</dbReference>
<dbReference type="PANTHER" id="PTHR16023">
    <property type="entry name" value="TAX1 BINDING PROTEIN-RELATED"/>
    <property type="match status" value="1"/>
</dbReference>
<accession>A0A061JAW9</accession>
<dbReference type="Pfam" id="PF12755">
    <property type="entry name" value="Vac14_Fab1_bd"/>
    <property type="match status" value="1"/>
</dbReference>
<evidence type="ECO:0000313" key="6">
    <source>
        <dbReference type="EMBL" id="ESL12044.1"/>
    </source>
</evidence>
<protein>
    <recommendedName>
        <fullName evidence="5">Vacuolar protein 14 C-terminal Fig4-binding domain-containing protein</fullName>
    </recommendedName>
</protein>
<dbReference type="GO" id="GO:0070772">
    <property type="term" value="C:PAS complex"/>
    <property type="evidence" value="ECO:0007669"/>
    <property type="project" value="InterPro"/>
</dbReference>
<dbReference type="InterPro" id="IPR026825">
    <property type="entry name" value="Vac14"/>
</dbReference>
<dbReference type="EMBL" id="AUPL01000194">
    <property type="protein sequence ID" value="ESL12044.1"/>
    <property type="molecule type" value="Genomic_DNA"/>
</dbReference>
<dbReference type="VEuPathDB" id="TriTrypDB:TRSC58_00194"/>
<evidence type="ECO:0000256" key="2">
    <source>
        <dbReference type="ARBA" id="ARBA00010225"/>
    </source>
</evidence>
<dbReference type="SUPFAM" id="SSF48371">
    <property type="entry name" value="ARM repeat"/>
    <property type="match status" value="1"/>
</dbReference>
<keyword evidence="4" id="KW-0472">Membrane</keyword>
<proteinExistence type="inferred from homology"/>
<keyword evidence="3" id="KW-0677">Repeat</keyword>
<evidence type="ECO:0000256" key="1">
    <source>
        <dbReference type="ARBA" id="ARBA00004308"/>
    </source>
</evidence>
<dbReference type="InterPro" id="IPR021841">
    <property type="entry name" value="VAC14_Fig4p-bd"/>
</dbReference>
<dbReference type="InterPro" id="IPR011989">
    <property type="entry name" value="ARM-like"/>
</dbReference>
<evidence type="ECO:0000259" key="5">
    <source>
        <dbReference type="Pfam" id="PF11916"/>
    </source>
</evidence>
<dbReference type="Pfam" id="PF11916">
    <property type="entry name" value="Vac14_Fig4_bd"/>
    <property type="match status" value="1"/>
</dbReference>
<sequence length="692" mass="77844">MSNTFISPQTLKLLVDSKVESRQKGARDVASKAAAVFSKYPPAEAYNIIMHELREAEVSLLSVTSAAYRRGGLGAVRAIVGSLPLRTHPREVVSLFSSMVFESVTDVDATVRLAALEAAHALVRQLQTQLLEVCFMQVFWGLASCINDHDGRVALLAGEVSLSLREVVTGKESFKLQTDLFVTFITEVLAPYSSTTHREQVLDLPLLNWCFEWISHVLDLPGDELILLLWRFLKPLLVLSGRCGGGEAARLLRKCLRDTREAFLRHMNVQLDSLLLIAAECVEEAEVALIRKNALEWMLELLNFGTDQLVHLIHRAAAASLLQLGSKDLETRLAAQNVNHRLMQLVASKQIGMKTVPYDAVLRGVVSQLTGRGNEESRGAALEWIALVFHKDSAVVERNFTETFETLLILLCDQSAHVVHKSIETLCLISGDHYFDHFVSRLVDLFHAKADVLLPKAPTIIKQLQLQYQGEDLGQCEKLCLKLSAVLSAYEDKRFLEKVVITLSTMLLTSREFLPLREILNRGVEDERARTTFVGMYPCWRYNTVAALSLCLLSRAYGHAFQLIQFMGSLEMSAAALLQLERLVRLIESPIFGYIRMSLMEPSRCLPLVRTLFSMQLILPQGSPQQSLLYRRLKVIPSLVTLERESRVHEASKEECPVDWSQLLQLSKEAQRCVSDFERKLVLQRLRDTSLP</sequence>
<organism evidence="6 7">
    <name type="scientific">Trypanosoma rangeli SC58</name>
    <dbReference type="NCBI Taxonomy" id="429131"/>
    <lineage>
        <taxon>Eukaryota</taxon>
        <taxon>Discoba</taxon>
        <taxon>Euglenozoa</taxon>
        <taxon>Kinetoplastea</taxon>
        <taxon>Metakinetoplastina</taxon>
        <taxon>Trypanosomatida</taxon>
        <taxon>Trypanosomatidae</taxon>
        <taxon>Trypanosoma</taxon>
        <taxon>Herpetosoma</taxon>
    </lineage>
</organism>
<evidence type="ECO:0000256" key="4">
    <source>
        <dbReference type="ARBA" id="ARBA00023136"/>
    </source>
</evidence>